<accession>A0ABT8KSA1</accession>
<evidence type="ECO:0008006" key="3">
    <source>
        <dbReference type="Google" id="ProtNLM"/>
    </source>
</evidence>
<organism evidence="1 2">
    <name type="scientific">Splendidivirga corallicola</name>
    <dbReference type="NCBI Taxonomy" id="3051826"/>
    <lineage>
        <taxon>Bacteria</taxon>
        <taxon>Pseudomonadati</taxon>
        <taxon>Bacteroidota</taxon>
        <taxon>Cytophagia</taxon>
        <taxon>Cytophagales</taxon>
        <taxon>Splendidivirgaceae</taxon>
        <taxon>Splendidivirga</taxon>
    </lineage>
</organism>
<dbReference type="EMBL" id="JAUJEA010000007">
    <property type="protein sequence ID" value="MDN5203293.1"/>
    <property type="molecule type" value="Genomic_DNA"/>
</dbReference>
<reference evidence="1" key="1">
    <citation type="submission" date="2023-06" db="EMBL/GenBank/DDBJ databases">
        <title>Genomic of Parafulvivirga corallium.</title>
        <authorList>
            <person name="Wang G."/>
        </authorList>
    </citation>
    <scope>NUCLEOTIDE SEQUENCE</scope>
    <source>
        <strain evidence="1">BMA10</strain>
    </source>
</reference>
<sequence length="122" mass="14637">MEVRDASIKILPYNDNDRGKFWEICIDFLSVGFSDKPVAYFQITAKDGTTQQYTIDFVHLNQRCKKFNILTYFTHRHTPPKEYNWLKELDARKIEYVIIKVKKNYKDNNYIFAKKLMSEDLI</sequence>
<protein>
    <recommendedName>
        <fullName evidence="3">LAGLIDADG homing endonuclease</fullName>
    </recommendedName>
</protein>
<evidence type="ECO:0000313" key="1">
    <source>
        <dbReference type="EMBL" id="MDN5203293.1"/>
    </source>
</evidence>
<proteinExistence type="predicted"/>
<name>A0ABT8KSA1_9BACT</name>
<gene>
    <name evidence="1" type="ORF">QQ008_18030</name>
</gene>
<evidence type="ECO:0000313" key="2">
    <source>
        <dbReference type="Proteomes" id="UP001172082"/>
    </source>
</evidence>
<keyword evidence="2" id="KW-1185">Reference proteome</keyword>
<comment type="caution">
    <text evidence="1">The sequence shown here is derived from an EMBL/GenBank/DDBJ whole genome shotgun (WGS) entry which is preliminary data.</text>
</comment>
<dbReference type="Proteomes" id="UP001172082">
    <property type="component" value="Unassembled WGS sequence"/>
</dbReference>
<dbReference type="RefSeq" id="WP_346753318.1">
    <property type="nucleotide sequence ID" value="NZ_JAUJEA010000007.1"/>
</dbReference>